<dbReference type="GO" id="GO:0005634">
    <property type="term" value="C:nucleus"/>
    <property type="evidence" value="ECO:0007669"/>
    <property type="project" value="UniProtKB-SubCell"/>
</dbReference>
<evidence type="ECO:0000313" key="3">
    <source>
        <dbReference type="EMBL" id="OKL64328.1"/>
    </source>
</evidence>
<evidence type="ECO:0008006" key="5">
    <source>
        <dbReference type="Google" id="ProtNLM"/>
    </source>
</evidence>
<dbReference type="AlphaFoldDB" id="A0A225B3N7"/>
<dbReference type="PANTHER" id="PTHR37534:SF46">
    <property type="entry name" value="ZN(II)2CYS6 TRANSCRIPTION FACTOR (EUROFUNG)"/>
    <property type="match status" value="1"/>
</dbReference>
<dbReference type="OrthoDB" id="5089701at2759"/>
<accession>A0A225B3N7</accession>
<dbReference type="CDD" id="cd12148">
    <property type="entry name" value="fungal_TF_MHR"/>
    <property type="match status" value="1"/>
</dbReference>
<dbReference type="EMBL" id="LFMY01000001">
    <property type="protein sequence ID" value="OKL64328.1"/>
    <property type="molecule type" value="Genomic_DNA"/>
</dbReference>
<reference evidence="3 4" key="1">
    <citation type="submission" date="2015-06" db="EMBL/GenBank/DDBJ databases">
        <title>Talaromyces atroroseus IBT 11181 draft genome.</title>
        <authorList>
            <person name="Rasmussen K.B."/>
            <person name="Rasmussen S."/>
            <person name="Petersen B."/>
            <person name="Sicheritz-Ponten T."/>
            <person name="Mortensen U.H."/>
            <person name="Thrane U."/>
        </authorList>
    </citation>
    <scope>NUCLEOTIDE SEQUENCE [LARGE SCALE GENOMIC DNA]</scope>
    <source>
        <strain evidence="3 4">IBT 11181</strain>
    </source>
</reference>
<proteinExistence type="predicted"/>
<dbReference type="GeneID" id="31000648"/>
<name>A0A225B3N7_TALAT</name>
<dbReference type="Proteomes" id="UP000214365">
    <property type="component" value="Unassembled WGS sequence"/>
</dbReference>
<dbReference type="InterPro" id="IPR021858">
    <property type="entry name" value="Fun_TF"/>
</dbReference>
<organism evidence="3 4">
    <name type="scientific">Talaromyces atroroseus</name>
    <dbReference type="NCBI Taxonomy" id="1441469"/>
    <lineage>
        <taxon>Eukaryota</taxon>
        <taxon>Fungi</taxon>
        <taxon>Dikarya</taxon>
        <taxon>Ascomycota</taxon>
        <taxon>Pezizomycotina</taxon>
        <taxon>Eurotiomycetes</taxon>
        <taxon>Eurotiomycetidae</taxon>
        <taxon>Eurotiales</taxon>
        <taxon>Trichocomaceae</taxon>
        <taxon>Talaromyces</taxon>
        <taxon>Talaromyces sect. Trachyspermi</taxon>
    </lineage>
</organism>
<comment type="subcellular location">
    <subcellularLocation>
        <location evidence="1">Nucleus</location>
    </subcellularLocation>
</comment>
<dbReference type="STRING" id="1441469.A0A225B3N7"/>
<dbReference type="Pfam" id="PF11951">
    <property type="entry name" value="Fungal_trans_2"/>
    <property type="match status" value="1"/>
</dbReference>
<evidence type="ECO:0000313" key="4">
    <source>
        <dbReference type="Proteomes" id="UP000214365"/>
    </source>
</evidence>
<keyword evidence="2" id="KW-0539">Nucleus</keyword>
<sequence>MCAVLGVACGGYQKSLFFGEKGSRTGGGGEEVRFRRTVLTEAERVSMSRSLTASIPPSSAFKWILQLEDECQNISNSQEIAITRGPFGVFRSVQRSLPPVDSPPLIPAEEATSVPSQLESQNTDYFEIPPNDDGHNSTYDTELVGAFLDEPQPASDLQVTELWTNLASNDDIQRFPDESHVPEVEELVSGHLPLFFQHYSHPQSSSSGDSLLSVSAVNSLISVLGAQNSAPPDATFLLKHYSANVLGFYSPFRDAKTPWHILVVPQAKNCLASLSIGECPDHASLCTFYGVLAISALSLSNIMGSLTWMKNQAKLYRQRARTHCQQMMSSAYEVPKTAKYKSILMALVTMIQLELATSNRDQCECYFLEAEKFIRLRGLNRRKSRKVRLLHHCYAYERIIWETTTICDPNSAHRLHVRTVVETSGLVTHCQDSPTFRLPKWKDLEQEIFTVRSLEEAENDLLSEQLGIIVATLYPEIFGVPEPFVLIMSLIVRLGREKDAAEAQSTSDPLGLADFLRWAKLIEKGITDLNNLDPAVRNVGMRHRVVDQHQLNRVLTALRNAIEIYFYRRIYEHEAPRLQQKIELIRDALFRDGTESSSSPFGSAQLIWSAFIAGCEVEDLQMQASFSMWFEESARKSGLDFFSDAVQKLHRVWKIKQSSNGQKLKWMDLMKRADG</sequence>
<dbReference type="RefSeq" id="XP_020124449.1">
    <property type="nucleotide sequence ID" value="XM_020260749.1"/>
</dbReference>
<comment type="caution">
    <text evidence="3">The sequence shown here is derived from an EMBL/GenBank/DDBJ whole genome shotgun (WGS) entry which is preliminary data.</text>
</comment>
<evidence type="ECO:0000256" key="1">
    <source>
        <dbReference type="ARBA" id="ARBA00004123"/>
    </source>
</evidence>
<keyword evidence="4" id="KW-1185">Reference proteome</keyword>
<dbReference type="PANTHER" id="PTHR37534">
    <property type="entry name" value="TRANSCRIPTIONAL ACTIVATOR PROTEIN UGA3"/>
    <property type="match status" value="1"/>
</dbReference>
<gene>
    <name evidence="3" type="ORF">UA08_00893</name>
</gene>
<protein>
    <recommendedName>
        <fullName evidence="5">Transcription factor domain-containing protein</fullName>
    </recommendedName>
</protein>
<evidence type="ECO:0000256" key="2">
    <source>
        <dbReference type="ARBA" id="ARBA00023242"/>
    </source>
</evidence>